<proteinExistence type="predicted"/>
<protein>
    <submittedName>
        <fullName evidence="6">Rieske 2Fe-2S domain-containing protein</fullName>
    </submittedName>
</protein>
<evidence type="ECO:0000313" key="6">
    <source>
        <dbReference type="EMBL" id="MCD2515589.1"/>
    </source>
</evidence>
<dbReference type="InterPro" id="IPR017941">
    <property type="entry name" value="Rieske_2Fe-2S"/>
</dbReference>
<dbReference type="Proteomes" id="UP001179361">
    <property type="component" value="Unassembled WGS sequence"/>
</dbReference>
<reference evidence="6" key="1">
    <citation type="submission" date="2021-11" db="EMBL/GenBank/DDBJ databases">
        <title>The complete genome of Massilia sp sp. G4R7.</title>
        <authorList>
            <person name="Liu L."/>
            <person name="Yue J."/>
            <person name="Yuan J."/>
            <person name="Yang F."/>
            <person name="Li L."/>
        </authorList>
    </citation>
    <scope>NUCLEOTIDE SEQUENCE</scope>
    <source>
        <strain evidence="6">G4R7</strain>
    </source>
</reference>
<evidence type="ECO:0000256" key="1">
    <source>
        <dbReference type="ARBA" id="ARBA00022714"/>
    </source>
</evidence>
<organism evidence="6 7">
    <name type="scientific">Massilia phyllostachyos</name>
    <dbReference type="NCBI Taxonomy" id="2898585"/>
    <lineage>
        <taxon>Bacteria</taxon>
        <taxon>Pseudomonadati</taxon>
        <taxon>Pseudomonadota</taxon>
        <taxon>Betaproteobacteria</taxon>
        <taxon>Burkholderiales</taxon>
        <taxon>Oxalobacteraceae</taxon>
        <taxon>Telluria group</taxon>
        <taxon>Massilia</taxon>
    </lineage>
</organism>
<dbReference type="Gene3D" id="2.102.10.10">
    <property type="entry name" value="Rieske [2Fe-2S] iron-sulphur domain"/>
    <property type="match status" value="1"/>
</dbReference>
<name>A0ABS8Q1X7_9BURK</name>
<evidence type="ECO:0000256" key="3">
    <source>
        <dbReference type="ARBA" id="ARBA00023004"/>
    </source>
</evidence>
<evidence type="ECO:0000256" key="2">
    <source>
        <dbReference type="ARBA" id="ARBA00022723"/>
    </source>
</evidence>
<dbReference type="SUPFAM" id="SSF50022">
    <property type="entry name" value="ISP domain"/>
    <property type="match status" value="1"/>
</dbReference>
<dbReference type="EMBL" id="JAJNOC010000001">
    <property type="protein sequence ID" value="MCD2515589.1"/>
    <property type="molecule type" value="Genomic_DNA"/>
</dbReference>
<dbReference type="PANTHER" id="PTHR40261">
    <property type="match status" value="1"/>
</dbReference>
<dbReference type="InterPro" id="IPR036922">
    <property type="entry name" value="Rieske_2Fe-2S_sf"/>
</dbReference>
<dbReference type="RefSeq" id="WP_231056891.1">
    <property type="nucleotide sequence ID" value="NZ_JAJNOC010000001.1"/>
</dbReference>
<evidence type="ECO:0000256" key="4">
    <source>
        <dbReference type="ARBA" id="ARBA00023014"/>
    </source>
</evidence>
<keyword evidence="2" id="KW-0479">Metal-binding</keyword>
<comment type="caution">
    <text evidence="6">The sequence shown here is derived from an EMBL/GenBank/DDBJ whole genome shotgun (WGS) entry which is preliminary data.</text>
</comment>
<dbReference type="Pfam" id="PF00355">
    <property type="entry name" value="Rieske"/>
    <property type="match status" value="1"/>
</dbReference>
<dbReference type="PANTHER" id="PTHR40261:SF1">
    <property type="entry name" value="RIESKE DOMAIN-CONTAINING PROTEIN"/>
    <property type="match status" value="1"/>
</dbReference>
<keyword evidence="1" id="KW-0001">2Fe-2S</keyword>
<evidence type="ECO:0000313" key="7">
    <source>
        <dbReference type="Proteomes" id="UP001179361"/>
    </source>
</evidence>
<dbReference type="PROSITE" id="PS51296">
    <property type="entry name" value="RIESKE"/>
    <property type="match status" value="1"/>
</dbReference>
<accession>A0ABS8Q1X7</accession>
<keyword evidence="7" id="KW-1185">Reference proteome</keyword>
<feature type="domain" description="Rieske" evidence="5">
    <location>
        <begin position="7"/>
        <end position="113"/>
    </location>
</feature>
<keyword evidence="4" id="KW-0411">Iron-sulfur</keyword>
<gene>
    <name evidence="6" type="ORF">LQ564_04610</name>
</gene>
<sequence length="128" mass="13715">MAVEDGVFVCEAASLLDGGKGVRFPVLAFGQAATGFVVRYAGKPYAYLNRCAHVPIELDWKQGDFFESGGLYLMCQTHGAVYAPDTGKCAGGPCRGGRLHPIPVVERDGGVWWQPEGRIRALADNTAI</sequence>
<keyword evidence="3" id="KW-0408">Iron</keyword>
<evidence type="ECO:0000259" key="5">
    <source>
        <dbReference type="PROSITE" id="PS51296"/>
    </source>
</evidence>
<dbReference type="CDD" id="cd03467">
    <property type="entry name" value="Rieske"/>
    <property type="match status" value="1"/>
</dbReference>